<dbReference type="Pfam" id="PF01230">
    <property type="entry name" value="HIT"/>
    <property type="match status" value="1"/>
</dbReference>
<dbReference type="EC" id="2.1.1.-" evidence="3"/>
<feature type="domain" description="HIT" evidence="2">
    <location>
        <begin position="37"/>
        <end position="106"/>
    </location>
</feature>
<evidence type="ECO:0000313" key="4">
    <source>
        <dbReference type="Proteomes" id="UP001230156"/>
    </source>
</evidence>
<proteinExistence type="predicted"/>
<comment type="caution">
    <text evidence="1">Lacks conserved residue(s) required for the propagation of feature annotation.</text>
</comment>
<dbReference type="InterPro" id="IPR011146">
    <property type="entry name" value="HIT-like"/>
</dbReference>
<dbReference type="Gene3D" id="3.30.428.10">
    <property type="entry name" value="HIT-like"/>
    <property type="match status" value="1"/>
</dbReference>
<dbReference type="PROSITE" id="PS51084">
    <property type="entry name" value="HIT_2"/>
    <property type="match status" value="1"/>
</dbReference>
<reference evidence="4" key="1">
    <citation type="submission" date="2023-08" db="EMBL/GenBank/DDBJ databases">
        <title>Rhodospirillaceae gen. nov., a novel taxon isolated from the Yangtze River Yuezi River estuary sludge.</title>
        <authorList>
            <person name="Ruan L."/>
        </authorList>
    </citation>
    <scope>NUCLEOTIDE SEQUENCE [LARGE SCALE GENOMIC DNA]</scope>
    <source>
        <strain evidence="4">R-7</strain>
    </source>
</reference>
<gene>
    <name evidence="3" type="ORF">Q8A70_09200</name>
</gene>
<dbReference type="InterPro" id="IPR036265">
    <property type="entry name" value="HIT-like_sf"/>
</dbReference>
<sequence>MAYDFELDPRLDNDSLFLTDWPLCRVLRMNDRAYPWLILVPRRTGKREIIDLSTADQGLLLEEIGRASRAIKTALKPEKLNVAALGNVVAQLHVHVVGRFADDPAWPRPIWGVQAPQPFDSDEAEVEVIQWRERLA</sequence>
<comment type="caution">
    <text evidence="3">The sequence shown here is derived from an EMBL/GenBank/DDBJ whole genome shotgun (WGS) entry which is preliminary data.</text>
</comment>
<dbReference type="SUPFAM" id="SSF54197">
    <property type="entry name" value="HIT-like"/>
    <property type="match status" value="1"/>
</dbReference>
<accession>A0ABU0YKW1</accession>
<keyword evidence="4" id="KW-1185">Reference proteome</keyword>
<protein>
    <submittedName>
        <fullName evidence="3">HIT family protein</fullName>
        <ecNumber evidence="3">2.1.1.-</ecNumber>
    </submittedName>
</protein>
<name>A0ABU0YKW1_9PROT</name>
<evidence type="ECO:0000256" key="1">
    <source>
        <dbReference type="PROSITE-ProRule" id="PRU00464"/>
    </source>
</evidence>
<keyword evidence="3" id="KW-0808">Transferase</keyword>
<dbReference type="EMBL" id="JAUYVI010000003">
    <property type="protein sequence ID" value="MDQ7247842.1"/>
    <property type="molecule type" value="Genomic_DNA"/>
</dbReference>
<evidence type="ECO:0000313" key="3">
    <source>
        <dbReference type="EMBL" id="MDQ7247842.1"/>
    </source>
</evidence>
<organism evidence="3 4">
    <name type="scientific">Dongia sedimenti</name>
    <dbReference type="NCBI Taxonomy" id="3064282"/>
    <lineage>
        <taxon>Bacteria</taxon>
        <taxon>Pseudomonadati</taxon>
        <taxon>Pseudomonadota</taxon>
        <taxon>Alphaproteobacteria</taxon>
        <taxon>Rhodospirillales</taxon>
        <taxon>Dongiaceae</taxon>
        <taxon>Dongia</taxon>
    </lineage>
</organism>
<dbReference type="GO" id="GO:0008168">
    <property type="term" value="F:methyltransferase activity"/>
    <property type="evidence" value="ECO:0007669"/>
    <property type="project" value="UniProtKB-KW"/>
</dbReference>
<dbReference type="InterPro" id="IPR026026">
    <property type="entry name" value="HIT_Hint"/>
</dbReference>
<dbReference type="PIRSF" id="PIRSF000714">
    <property type="entry name" value="HIT"/>
    <property type="match status" value="1"/>
</dbReference>
<keyword evidence="3" id="KW-0489">Methyltransferase</keyword>
<dbReference type="RefSeq" id="WP_379955280.1">
    <property type="nucleotide sequence ID" value="NZ_JAUYVI010000003.1"/>
</dbReference>
<dbReference type="GO" id="GO:0032259">
    <property type="term" value="P:methylation"/>
    <property type="evidence" value="ECO:0007669"/>
    <property type="project" value="UniProtKB-KW"/>
</dbReference>
<dbReference type="Proteomes" id="UP001230156">
    <property type="component" value="Unassembled WGS sequence"/>
</dbReference>
<evidence type="ECO:0000259" key="2">
    <source>
        <dbReference type="PROSITE" id="PS51084"/>
    </source>
</evidence>